<keyword evidence="1 4" id="KW-0808">Transferase</keyword>
<dbReference type="InterPro" id="IPR000182">
    <property type="entry name" value="GNAT_dom"/>
</dbReference>
<dbReference type="InterPro" id="IPR050832">
    <property type="entry name" value="Bact_Acetyltransf"/>
</dbReference>
<dbReference type="PANTHER" id="PTHR43877:SF2">
    <property type="entry name" value="AMINOALKYLPHOSPHONATE N-ACETYLTRANSFERASE-RELATED"/>
    <property type="match status" value="1"/>
</dbReference>
<evidence type="ECO:0000256" key="1">
    <source>
        <dbReference type="ARBA" id="ARBA00022679"/>
    </source>
</evidence>
<dbReference type="AlphaFoldDB" id="A0A235ES51"/>
<gene>
    <name evidence="4" type="ORF">CBY09_03020</name>
</gene>
<dbReference type="GO" id="GO:0016747">
    <property type="term" value="F:acyltransferase activity, transferring groups other than amino-acyl groups"/>
    <property type="evidence" value="ECO:0007669"/>
    <property type="project" value="InterPro"/>
</dbReference>
<keyword evidence="5" id="KW-1185">Reference proteome</keyword>
<dbReference type="PROSITE" id="PS51186">
    <property type="entry name" value="GNAT"/>
    <property type="match status" value="1"/>
</dbReference>
<evidence type="ECO:0000313" key="4">
    <source>
        <dbReference type="EMBL" id="OYD51849.1"/>
    </source>
</evidence>
<dbReference type="PANTHER" id="PTHR43877">
    <property type="entry name" value="AMINOALKYLPHOSPHONATE N-ACETYLTRANSFERASE-RELATED-RELATED"/>
    <property type="match status" value="1"/>
</dbReference>
<dbReference type="CDD" id="cd04301">
    <property type="entry name" value="NAT_SF"/>
    <property type="match status" value="1"/>
</dbReference>
<comment type="caution">
    <text evidence="4">The sequence shown here is derived from an EMBL/GenBank/DDBJ whole genome shotgun (WGS) entry which is preliminary data.</text>
</comment>
<dbReference type="Proteomes" id="UP000215441">
    <property type="component" value="Unassembled WGS sequence"/>
</dbReference>
<evidence type="ECO:0000256" key="2">
    <source>
        <dbReference type="ARBA" id="ARBA00023315"/>
    </source>
</evidence>
<dbReference type="RefSeq" id="WP_094286284.1">
    <property type="nucleotide sequence ID" value="NZ_NOIG01000003.1"/>
</dbReference>
<keyword evidence="2" id="KW-0012">Acyltransferase</keyword>
<evidence type="ECO:0000313" key="5">
    <source>
        <dbReference type="Proteomes" id="UP000215441"/>
    </source>
</evidence>
<dbReference type="OrthoDB" id="9796381at2"/>
<dbReference type="EMBL" id="NOIG01000003">
    <property type="protein sequence ID" value="OYD51849.1"/>
    <property type="molecule type" value="Genomic_DNA"/>
</dbReference>
<proteinExistence type="predicted"/>
<organism evidence="4 5">
    <name type="scientific">Acidovorax kalamii</name>
    <dbReference type="NCBI Taxonomy" id="2004485"/>
    <lineage>
        <taxon>Bacteria</taxon>
        <taxon>Pseudomonadati</taxon>
        <taxon>Pseudomonadota</taxon>
        <taxon>Betaproteobacteria</taxon>
        <taxon>Burkholderiales</taxon>
        <taxon>Comamonadaceae</taxon>
        <taxon>Acidovorax</taxon>
    </lineage>
</organism>
<feature type="domain" description="N-acetyltransferase" evidence="3">
    <location>
        <begin position="7"/>
        <end position="171"/>
    </location>
</feature>
<name>A0A235ES51_9BURK</name>
<reference evidence="4 5" key="1">
    <citation type="submission" date="2017-07" db="EMBL/GenBank/DDBJ databases">
        <title>Acidovorax KNDSW TSA 6 genome sequence and assembly.</title>
        <authorList>
            <person name="Mayilraj S."/>
        </authorList>
    </citation>
    <scope>NUCLEOTIDE SEQUENCE [LARGE SCALE GENOMIC DNA]</scope>
    <source>
        <strain evidence="4 5">KNDSW-TSA6</strain>
    </source>
</reference>
<dbReference type="SUPFAM" id="SSF55729">
    <property type="entry name" value="Acyl-CoA N-acyltransferases (Nat)"/>
    <property type="match status" value="1"/>
</dbReference>
<dbReference type="InterPro" id="IPR016181">
    <property type="entry name" value="Acyl_CoA_acyltransferase"/>
</dbReference>
<dbReference type="Pfam" id="PF00583">
    <property type="entry name" value="Acetyltransf_1"/>
    <property type="match status" value="1"/>
</dbReference>
<accession>A0A235ES51</accession>
<evidence type="ECO:0000259" key="3">
    <source>
        <dbReference type="PROSITE" id="PS51186"/>
    </source>
</evidence>
<protein>
    <submittedName>
        <fullName evidence="4">GNAT family N-acetyltransferase</fullName>
    </submittedName>
</protein>
<sequence length="182" mass="19699">MTPNPRPTIRQVTPEDDLVRLTALIHAAYAPHARLGLRYWGTHQSVEDTAKRFASGTGLVMVDGGDYVGTATLRPPQPDSTVPLYRDPTVWSLCQFCITPQAKGRGYGKQLHAHATTFARQAGARTLALDTAQPAAALIAMYESWGYQVVGECDWRPLTNYTSVLMARSLVDLPDDGGTGGG</sequence>
<dbReference type="Gene3D" id="3.40.630.30">
    <property type="match status" value="1"/>
</dbReference>